<organism evidence="8">
    <name type="scientific">hydrothermal vent metagenome</name>
    <dbReference type="NCBI Taxonomy" id="652676"/>
    <lineage>
        <taxon>unclassified sequences</taxon>
        <taxon>metagenomes</taxon>
        <taxon>ecological metagenomes</taxon>
    </lineage>
</organism>
<evidence type="ECO:0000259" key="6">
    <source>
        <dbReference type="PROSITE" id="PS50968"/>
    </source>
</evidence>
<evidence type="ECO:0000259" key="7">
    <source>
        <dbReference type="PROSITE" id="PS51826"/>
    </source>
</evidence>
<dbReference type="InterPro" id="IPR003016">
    <property type="entry name" value="2-oxoA_DH_lipoyl-BS"/>
</dbReference>
<keyword evidence="8" id="KW-0670">Pyruvate</keyword>
<dbReference type="Gene3D" id="2.40.50.100">
    <property type="match status" value="1"/>
</dbReference>
<dbReference type="AlphaFoldDB" id="A0A3B0RSA7"/>
<keyword evidence="3 8" id="KW-0808">Transferase</keyword>
<protein>
    <submittedName>
        <fullName evidence="8">Dihydrolipoamide acetyltransferase component of pyruvate dehydrogenase complex</fullName>
        <ecNumber evidence="8">2.3.1.12</ecNumber>
    </submittedName>
</protein>
<dbReference type="InterPro" id="IPR036625">
    <property type="entry name" value="E3-bd_dom_sf"/>
</dbReference>
<dbReference type="EC" id="2.3.1.12" evidence="8"/>
<dbReference type="InterPro" id="IPR050743">
    <property type="entry name" value="2-oxoacid_DH_E2_comp"/>
</dbReference>
<dbReference type="SUPFAM" id="SSF51230">
    <property type="entry name" value="Single hybrid motif"/>
    <property type="match status" value="1"/>
</dbReference>
<dbReference type="PROSITE" id="PS50968">
    <property type="entry name" value="BIOTINYL_LIPOYL"/>
    <property type="match status" value="1"/>
</dbReference>
<dbReference type="PROSITE" id="PS00189">
    <property type="entry name" value="LIPOYL"/>
    <property type="match status" value="1"/>
</dbReference>
<dbReference type="Pfam" id="PF00198">
    <property type="entry name" value="2-oxoacid_dh"/>
    <property type="match status" value="1"/>
</dbReference>
<dbReference type="Gene3D" id="3.30.559.10">
    <property type="entry name" value="Chloramphenicol acetyltransferase-like domain"/>
    <property type="match status" value="1"/>
</dbReference>
<evidence type="ECO:0000256" key="1">
    <source>
        <dbReference type="ARBA" id="ARBA00001938"/>
    </source>
</evidence>
<evidence type="ECO:0000256" key="3">
    <source>
        <dbReference type="ARBA" id="ARBA00022679"/>
    </source>
</evidence>
<dbReference type="SUPFAM" id="SSF47005">
    <property type="entry name" value="Peripheral subunit-binding domain of 2-oxo acid dehydrogenase complex"/>
    <property type="match status" value="1"/>
</dbReference>
<gene>
    <name evidence="8" type="ORF">MNBD_ACTINO02-335</name>
</gene>
<evidence type="ECO:0000256" key="5">
    <source>
        <dbReference type="ARBA" id="ARBA00023315"/>
    </source>
</evidence>
<dbReference type="CDD" id="cd06849">
    <property type="entry name" value="lipoyl_domain"/>
    <property type="match status" value="1"/>
</dbReference>
<dbReference type="EMBL" id="UOEK01000054">
    <property type="protein sequence ID" value="VAV94111.1"/>
    <property type="molecule type" value="Genomic_DNA"/>
</dbReference>
<dbReference type="GO" id="GO:0005737">
    <property type="term" value="C:cytoplasm"/>
    <property type="evidence" value="ECO:0007669"/>
    <property type="project" value="TreeGrafter"/>
</dbReference>
<keyword evidence="5 8" id="KW-0012">Acyltransferase</keyword>
<dbReference type="Gene3D" id="4.10.320.10">
    <property type="entry name" value="E3-binding domain"/>
    <property type="match status" value="1"/>
</dbReference>
<feature type="domain" description="Lipoyl-binding" evidence="6">
    <location>
        <begin position="2"/>
        <end position="77"/>
    </location>
</feature>
<dbReference type="InterPro" id="IPR004167">
    <property type="entry name" value="PSBD"/>
</dbReference>
<sequence>MANEFHLPDIGEGLVEATIISWYVDVGDQIGMDEPLVEVETDKAVTDLPSPFEGTLLFQGGEPGDVVPVETLLAVVGDAGEQWTPSETSTPAAVGAQLEPTAAPIVGSLAEATTSTSRIRALPKTRRLATQLGVDISLISGTGPGGRISEDDVRSAQSGPPVVTGVASGAERRVPMSPVRKKIADHLSRSWREIPHVTTYGEADAAPLLAARVAAGKPPLEALLMTVIAPLLIEFPTFNATIDGDVVVEKLHYDIGFAVSTPDGLMVAVVKDVLNKSVDDLSAEVVRLAAAAKDRKASASELRGQTFTVSNIGAVGGRFGTPIVPYGTTAILGVGRADEVPVVRNGELAVGREFPLSLSYDHRAIDGSTGRAFMGALVTALESVV</sequence>
<dbReference type="InterPro" id="IPR023213">
    <property type="entry name" value="CAT-like_dom_sf"/>
</dbReference>
<dbReference type="Pfam" id="PF00364">
    <property type="entry name" value="Biotin_lipoyl"/>
    <property type="match status" value="1"/>
</dbReference>
<comment type="cofactor">
    <cofactor evidence="1">
        <name>(R)-lipoate</name>
        <dbReference type="ChEBI" id="CHEBI:83088"/>
    </cofactor>
</comment>
<keyword evidence="4" id="KW-0450">Lipoyl</keyword>
<dbReference type="PANTHER" id="PTHR43178:SF5">
    <property type="entry name" value="LIPOAMIDE ACYLTRANSFERASE COMPONENT OF BRANCHED-CHAIN ALPHA-KETO ACID DEHYDROGENASE COMPLEX, MITOCHONDRIAL"/>
    <property type="match status" value="1"/>
</dbReference>
<accession>A0A3B0RSA7</accession>
<reference evidence="8" key="1">
    <citation type="submission" date="2018-06" db="EMBL/GenBank/DDBJ databases">
        <authorList>
            <person name="Zhirakovskaya E."/>
        </authorList>
    </citation>
    <scope>NUCLEOTIDE SEQUENCE</scope>
</reference>
<name>A0A3B0RSA7_9ZZZZ</name>
<feature type="domain" description="Peripheral subunit-binding (PSBD)" evidence="7">
    <location>
        <begin position="120"/>
        <end position="157"/>
    </location>
</feature>
<dbReference type="InterPro" id="IPR000089">
    <property type="entry name" value="Biotin_lipoyl"/>
</dbReference>
<proteinExistence type="inferred from homology"/>
<dbReference type="PANTHER" id="PTHR43178">
    <property type="entry name" value="DIHYDROLIPOAMIDE ACETYLTRANSFERASE COMPONENT OF PYRUVATE DEHYDROGENASE COMPLEX"/>
    <property type="match status" value="1"/>
</dbReference>
<dbReference type="PROSITE" id="PS51826">
    <property type="entry name" value="PSBD"/>
    <property type="match status" value="1"/>
</dbReference>
<dbReference type="GO" id="GO:0004742">
    <property type="term" value="F:dihydrolipoyllysine-residue acetyltransferase activity"/>
    <property type="evidence" value="ECO:0007669"/>
    <property type="project" value="UniProtKB-EC"/>
</dbReference>
<dbReference type="Pfam" id="PF02817">
    <property type="entry name" value="E3_binding"/>
    <property type="match status" value="1"/>
</dbReference>
<dbReference type="InterPro" id="IPR011053">
    <property type="entry name" value="Single_hybrid_motif"/>
</dbReference>
<dbReference type="SUPFAM" id="SSF52777">
    <property type="entry name" value="CoA-dependent acyltransferases"/>
    <property type="match status" value="1"/>
</dbReference>
<dbReference type="GO" id="GO:0031405">
    <property type="term" value="F:lipoic acid binding"/>
    <property type="evidence" value="ECO:0007669"/>
    <property type="project" value="TreeGrafter"/>
</dbReference>
<evidence type="ECO:0000256" key="2">
    <source>
        <dbReference type="ARBA" id="ARBA00007317"/>
    </source>
</evidence>
<evidence type="ECO:0000313" key="8">
    <source>
        <dbReference type="EMBL" id="VAV94111.1"/>
    </source>
</evidence>
<comment type="similarity">
    <text evidence="2">Belongs to the 2-oxoacid dehydrogenase family.</text>
</comment>
<evidence type="ECO:0000256" key="4">
    <source>
        <dbReference type="ARBA" id="ARBA00022823"/>
    </source>
</evidence>
<dbReference type="InterPro" id="IPR001078">
    <property type="entry name" value="2-oxoacid_DH_actylTfrase"/>
</dbReference>